<dbReference type="OrthoDB" id="396512at2"/>
<dbReference type="EMBL" id="PXOT01000024">
    <property type="protein sequence ID" value="PSG89230.1"/>
    <property type="molecule type" value="Genomic_DNA"/>
</dbReference>
<feature type="domain" description="Glycosyltransferase 2-like" evidence="3">
    <location>
        <begin position="8"/>
        <end position="172"/>
    </location>
</feature>
<accession>A0A2T1NAS2</accession>
<dbReference type="CDD" id="cd00761">
    <property type="entry name" value="Glyco_tranf_GTA_type"/>
    <property type="match status" value="1"/>
</dbReference>
<evidence type="ECO:0000313" key="5">
    <source>
        <dbReference type="Proteomes" id="UP000238430"/>
    </source>
</evidence>
<dbReference type="PANTHER" id="PTHR22916:SF51">
    <property type="entry name" value="GLYCOSYLTRANSFERASE EPSH-RELATED"/>
    <property type="match status" value="1"/>
</dbReference>
<dbReference type="InterPro" id="IPR029044">
    <property type="entry name" value="Nucleotide-diphossugar_trans"/>
</dbReference>
<evidence type="ECO:0000256" key="2">
    <source>
        <dbReference type="ARBA" id="ARBA00022679"/>
    </source>
</evidence>
<comment type="caution">
    <text evidence="4">The sequence shown here is derived from an EMBL/GenBank/DDBJ whole genome shotgun (WGS) entry which is preliminary data.</text>
</comment>
<dbReference type="AlphaFoldDB" id="A0A2T1NAS2"/>
<keyword evidence="2" id="KW-0808">Transferase</keyword>
<dbReference type="RefSeq" id="WP_106679316.1">
    <property type="nucleotide sequence ID" value="NZ_JACHWV010000003.1"/>
</dbReference>
<proteinExistence type="predicted"/>
<dbReference type="PANTHER" id="PTHR22916">
    <property type="entry name" value="GLYCOSYLTRANSFERASE"/>
    <property type="match status" value="1"/>
</dbReference>
<evidence type="ECO:0000256" key="1">
    <source>
        <dbReference type="ARBA" id="ARBA00022676"/>
    </source>
</evidence>
<dbReference type="SUPFAM" id="SSF53448">
    <property type="entry name" value="Nucleotide-diphospho-sugar transferases"/>
    <property type="match status" value="1"/>
</dbReference>
<dbReference type="Pfam" id="PF00535">
    <property type="entry name" value="Glycos_transf_2"/>
    <property type="match status" value="1"/>
</dbReference>
<organism evidence="4 5">
    <name type="scientific">Mesoflavibacter zeaxanthinifaciens subsp. sabulilitoris</name>
    <dbReference type="NCBI Taxonomy" id="1520893"/>
    <lineage>
        <taxon>Bacteria</taxon>
        <taxon>Pseudomonadati</taxon>
        <taxon>Bacteroidota</taxon>
        <taxon>Flavobacteriia</taxon>
        <taxon>Flavobacteriales</taxon>
        <taxon>Flavobacteriaceae</taxon>
        <taxon>Mesoflavibacter</taxon>
    </lineage>
</organism>
<keyword evidence="1" id="KW-0328">Glycosyltransferase</keyword>
<dbReference type="GO" id="GO:0016758">
    <property type="term" value="F:hexosyltransferase activity"/>
    <property type="evidence" value="ECO:0007669"/>
    <property type="project" value="UniProtKB-ARBA"/>
</dbReference>
<protein>
    <recommendedName>
        <fullName evidence="3">Glycosyltransferase 2-like domain-containing protein</fullName>
    </recommendedName>
</protein>
<evidence type="ECO:0000313" key="4">
    <source>
        <dbReference type="EMBL" id="PSG89230.1"/>
    </source>
</evidence>
<dbReference type="Gene3D" id="3.90.550.10">
    <property type="entry name" value="Spore Coat Polysaccharide Biosynthesis Protein SpsA, Chain A"/>
    <property type="match status" value="1"/>
</dbReference>
<name>A0A2T1NAS2_9FLAO</name>
<sequence>MQETPLISVIIPCYNGEQYIEKTLQHIINQTFTNWECIVVDDGSSDNSKEIITAFENLDNRIIYYYQDNQGLSGSRNSGTKISKGKYIYYLDADDLIDKNTLQNFVNLIPHNTDIIFGKTALTDGHNKNIIGYLEHFLPVNHKLSNTNYKLIPMVLNDKISCVAHNRLYKKTFITKHNLAFKDRLLHEDELWFFETLINCQSIILSDQTTYYYNTGNQNSITNNFSIKNTKAYLDILDTIYQKYYLNAESTEAKNVTNLYLNYFKMTIITHCYFNTPNQDKEDVNTLITNAFKAVKLPEASYNNLSNSLKQLHQNFKTVLPLGLDKTLNYLRWYKSKSLKKIIKRQLILIQAKMA</sequence>
<gene>
    <name evidence="4" type="ORF">C7H61_09765</name>
</gene>
<dbReference type="InterPro" id="IPR001173">
    <property type="entry name" value="Glyco_trans_2-like"/>
</dbReference>
<evidence type="ECO:0000259" key="3">
    <source>
        <dbReference type="Pfam" id="PF00535"/>
    </source>
</evidence>
<reference evidence="4 5" key="1">
    <citation type="submission" date="2018-03" db="EMBL/GenBank/DDBJ databases">
        <title>Mesoflavibacter sp. HG37 and Mesoflavibacter sp. HG96 sp.nov., two marine bacteria isolated from seawater of Western Pacific Ocean.</title>
        <authorList>
            <person name="Cheng H."/>
            <person name="Wu Y.-H."/>
            <person name="Guo L.-L."/>
            <person name="Xu X.-W."/>
        </authorList>
    </citation>
    <scope>NUCLEOTIDE SEQUENCE [LARGE SCALE GENOMIC DNA]</scope>
    <source>
        <strain evidence="4 5">KCTC 42117</strain>
    </source>
</reference>
<dbReference type="Proteomes" id="UP000238430">
    <property type="component" value="Unassembled WGS sequence"/>
</dbReference>
<keyword evidence="5" id="KW-1185">Reference proteome</keyword>